<dbReference type="SUPFAM" id="SSF46689">
    <property type="entry name" value="Homeodomain-like"/>
    <property type="match status" value="2"/>
</dbReference>
<reference evidence="6" key="2">
    <citation type="submission" date="2019-07" db="EMBL/GenBank/DDBJ databases">
        <authorList>
            <person name="Yang Y."/>
            <person name="Bocs S."/>
            <person name="Baudouin L."/>
        </authorList>
    </citation>
    <scope>NUCLEOTIDE SEQUENCE</scope>
    <source>
        <tissue evidence="6">Spear leaf of Hainan Tall coconut</tissue>
    </source>
</reference>
<dbReference type="PROSITE" id="PS50090">
    <property type="entry name" value="MYB_LIKE"/>
    <property type="match status" value="2"/>
</dbReference>
<dbReference type="PANTHER" id="PTHR44042">
    <property type="entry name" value="DUPLICATED HOMEODOMAIN-LIKE SUPERFAMILY PROTEIN-RELATED"/>
    <property type="match status" value="1"/>
</dbReference>
<dbReference type="CDD" id="cd00167">
    <property type="entry name" value="SANT"/>
    <property type="match status" value="2"/>
</dbReference>
<feature type="region of interest" description="Disordered" evidence="2">
    <location>
        <begin position="71"/>
        <end position="153"/>
    </location>
</feature>
<dbReference type="EMBL" id="CM017876">
    <property type="protein sequence ID" value="KAG1341786.1"/>
    <property type="molecule type" value="Genomic_DNA"/>
</dbReference>
<dbReference type="Pfam" id="PF00249">
    <property type="entry name" value="Myb_DNA-binding"/>
    <property type="match status" value="1"/>
</dbReference>
<gene>
    <name evidence="6" type="ORF">COCNU_05G000150</name>
</gene>
<evidence type="ECO:0000313" key="6">
    <source>
        <dbReference type="EMBL" id="KAG1341786.1"/>
    </source>
</evidence>
<evidence type="ECO:0000259" key="3">
    <source>
        <dbReference type="PROSITE" id="PS50090"/>
    </source>
</evidence>
<dbReference type="Pfam" id="PF23082">
    <property type="entry name" value="Myb_DNA-binding_2"/>
    <property type="match status" value="1"/>
</dbReference>
<dbReference type="SMART" id="SM00717">
    <property type="entry name" value="SANT"/>
    <property type="match status" value="2"/>
</dbReference>
<comment type="caution">
    <text evidence="6">The sequence shown here is derived from an EMBL/GenBank/DDBJ whole genome shotgun (WGS) entry which is preliminary data.</text>
</comment>
<dbReference type="Gene3D" id="1.10.10.60">
    <property type="entry name" value="Homeodomain-like"/>
    <property type="match status" value="2"/>
</dbReference>
<dbReference type="InterPro" id="IPR017930">
    <property type="entry name" value="Myb_dom"/>
</dbReference>
<feature type="compositionally biased region" description="Low complexity" evidence="2">
    <location>
        <begin position="111"/>
        <end position="132"/>
    </location>
</feature>
<feature type="domain" description="Myb-like" evidence="3">
    <location>
        <begin position="6"/>
        <end position="55"/>
    </location>
</feature>
<protein>
    <submittedName>
        <fullName evidence="6">Putative Transcription factor DIVARICATA</fullName>
    </submittedName>
</protein>
<evidence type="ECO:0000256" key="1">
    <source>
        <dbReference type="ARBA" id="ARBA00023125"/>
    </source>
</evidence>
<dbReference type="GO" id="GO:0003677">
    <property type="term" value="F:DNA binding"/>
    <property type="evidence" value="ECO:0007669"/>
    <property type="project" value="UniProtKB-KW"/>
</dbReference>
<feature type="compositionally biased region" description="Basic and acidic residues" evidence="2">
    <location>
        <begin position="137"/>
        <end position="153"/>
    </location>
</feature>
<dbReference type="InterPro" id="IPR009057">
    <property type="entry name" value="Homeodomain-like_sf"/>
</dbReference>
<dbReference type="InterPro" id="IPR001005">
    <property type="entry name" value="SANT/Myb"/>
</dbReference>
<dbReference type="PANTHER" id="PTHR44042:SF67">
    <property type="entry name" value="MYB-LIKE PROTEIN I"/>
    <property type="match status" value="1"/>
</dbReference>
<reference evidence="6" key="1">
    <citation type="journal article" date="2017" name="Gigascience">
        <title>The genome draft of coconut (Cocos nucifera).</title>
        <authorList>
            <person name="Xiao Y."/>
            <person name="Xu P."/>
            <person name="Fan H."/>
            <person name="Baudouin L."/>
            <person name="Xia W."/>
            <person name="Bocs S."/>
            <person name="Xu J."/>
            <person name="Li Q."/>
            <person name="Guo A."/>
            <person name="Zhou L."/>
            <person name="Li J."/>
            <person name="Wu Y."/>
            <person name="Ma Z."/>
            <person name="Armero A."/>
            <person name="Issali A.E."/>
            <person name="Liu N."/>
            <person name="Peng M."/>
            <person name="Yang Y."/>
        </authorList>
    </citation>
    <scope>NUCLEOTIDE SEQUENCE</scope>
    <source>
        <tissue evidence="6">Spear leaf of Hainan Tall coconut</tissue>
    </source>
</reference>
<sequence length="194" mass="22554">MSPSLQNEWSWNENKIFEVALTKYPEGTPNRWSLITAKLPGKNLRQVLDHYRALIHDLELIESGKVETPNYKNDLEEEDNSALIHDLKLIESEKMETPNYRNDEEEEDNSNDGSSIKPEQQQPTEPEQQQPTVQSGRHREEKRKSVPWTEEEHRSFLKGLAAYGRGDWKNISRNSVVISERTCSLWEGGLEEHI</sequence>
<dbReference type="InterPro" id="IPR017884">
    <property type="entry name" value="SANT_dom"/>
</dbReference>
<keyword evidence="7" id="KW-1185">Reference proteome</keyword>
<evidence type="ECO:0000256" key="2">
    <source>
        <dbReference type="SAM" id="MobiDB-lite"/>
    </source>
</evidence>
<evidence type="ECO:0000313" key="7">
    <source>
        <dbReference type="Proteomes" id="UP000797356"/>
    </source>
</evidence>
<evidence type="ECO:0000259" key="5">
    <source>
        <dbReference type="PROSITE" id="PS51294"/>
    </source>
</evidence>
<name>A0A8K0N1I8_COCNU</name>
<dbReference type="AlphaFoldDB" id="A0A8K0N1I8"/>
<dbReference type="PROSITE" id="PS51294">
    <property type="entry name" value="HTH_MYB"/>
    <property type="match status" value="1"/>
</dbReference>
<feature type="domain" description="HTH myb-type" evidence="5">
    <location>
        <begin position="140"/>
        <end position="174"/>
    </location>
</feature>
<proteinExistence type="predicted"/>
<accession>A0A8K0N1I8</accession>
<feature type="domain" description="SANT" evidence="4">
    <location>
        <begin position="148"/>
        <end position="176"/>
    </location>
</feature>
<organism evidence="6 7">
    <name type="scientific">Cocos nucifera</name>
    <name type="common">Coconut palm</name>
    <dbReference type="NCBI Taxonomy" id="13894"/>
    <lineage>
        <taxon>Eukaryota</taxon>
        <taxon>Viridiplantae</taxon>
        <taxon>Streptophyta</taxon>
        <taxon>Embryophyta</taxon>
        <taxon>Tracheophyta</taxon>
        <taxon>Spermatophyta</taxon>
        <taxon>Magnoliopsida</taxon>
        <taxon>Liliopsida</taxon>
        <taxon>Arecaceae</taxon>
        <taxon>Arecoideae</taxon>
        <taxon>Cocoseae</taxon>
        <taxon>Attaleinae</taxon>
        <taxon>Cocos</taxon>
    </lineage>
</organism>
<keyword evidence="1" id="KW-0238">DNA-binding</keyword>
<dbReference type="PROSITE" id="PS51293">
    <property type="entry name" value="SANT"/>
    <property type="match status" value="1"/>
</dbReference>
<dbReference type="OrthoDB" id="118550at2759"/>
<feature type="compositionally biased region" description="Basic and acidic residues" evidence="2">
    <location>
        <begin position="85"/>
        <end position="96"/>
    </location>
</feature>
<dbReference type="Proteomes" id="UP000797356">
    <property type="component" value="Chromosome 5"/>
</dbReference>
<evidence type="ECO:0000259" key="4">
    <source>
        <dbReference type="PROSITE" id="PS51293"/>
    </source>
</evidence>
<feature type="domain" description="Myb-like" evidence="3">
    <location>
        <begin position="140"/>
        <end position="182"/>
    </location>
</feature>